<evidence type="ECO:0000313" key="2">
    <source>
        <dbReference type="EMBL" id="CAA0831017.1"/>
    </source>
</evidence>
<feature type="compositionally biased region" description="Polar residues" evidence="1">
    <location>
        <begin position="103"/>
        <end position="116"/>
    </location>
</feature>
<accession>A0A9N7RK48</accession>
<proteinExistence type="predicted"/>
<dbReference type="InterPro" id="IPR021109">
    <property type="entry name" value="Peptidase_aspartic_dom_sf"/>
</dbReference>
<organism evidence="2 3">
    <name type="scientific">Striga hermonthica</name>
    <name type="common">Purple witchweed</name>
    <name type="synonym">Buchnera hermonthica</name>
    <dbReference type="NCBI Taxonomy" id="68872"/>
    <lineage>
        <taxon>Eukaryota</taxon>
        <taxon>Viridiplantae</taxon>
        <taxon>Streptophyta</taxon>
        <taxon>Embryophyta</taxon>
        <taxon>Tracheophyta</taxon>
        <taxon>Spermatophyta</taxon>
        <taxon>Magnoliopsida</taxon>
        <taxon>eudicotyledons</taxon>
        <taxon>Gunneridae</taxon>
        <taxon>Pentapetalae</taxon>
        <taxon>asterids</taxon>
        <taxon>lamiids</taxon>
        <taxon>Lamiales</taxon>
        <taxon>Orobanchaceae</taxon>
        <taxon>Buchnereae</taxon>
        <taxon>Striga</taxon>
    </lineage>
</organism>
<dbReference type="Gene3D" id="2.40.70.10">
    <property type="entry name" value="Acid Proteases"/>
    <property type="match status" value="1"/>
</dbReference>
<reference evidence="2" key="1">
    <citation type="submission" date="2019-12" db="EMBL/GenBank/DDBJ databases">
        <authorList>
            <person name="Scholes J."/>
        </authorList>
    </citation>
    <scope>NUCLEOTIDE SEQUENCE</scope>
</reference>
<keyword evidence="3" id="KW-1185">Reference proteome</keyword>
<gene>
    <name evidence="2" type="ORF">SHERM_26400</name>
</gene>
<dbReference type="CDD" id="cd00303">
    <property type="entry name" value="retropepsin_like"/>
    <property type="match status" value="1"/>
</dbReference>
<feature type="compositionally biased region" description="Low complexity" evidence="1">
    <location>
        <begin position="1"/>
        <end position="15"/>
    </location>
</feature>
<comment type="caution">
    <text evidence="2">The sequence shown here is derived from an EMBL/GenBank/DDBJ whole genome shotgun (WGS) entry which is preliminary data.</text>
</comment>
<dbReference type="SUPFAM" id="SSF50630">
    <property type="entry name" value="Acid proteases"/>
    <property type="match status" value="1"/>
</dbReference>
<dbReference type="GO" id="GO:0006508">
    <property type="term" value="P:proteolysis"/>
    <property type="evidence" value="ECO:0007669"/>
    <property type="project" value="InterPro"/>
</dbReference>
<protein>
    <submittedName>
        <fullName evidence="2">Uncharacterized protein</fullName>
    </submittedName>
</protein>
<dbReference type="AlphaFoldDB" id="A0A9N7RK48"/>
<feature type="region of interest" description="Disordered" evidence="1">
    <location>
        <begin position="1"/>
        <end position="122"/>
    </location>
</feature>
<feature type="compositionally biased region" description="Polar residues" evidence="1">
    <location>
        <begin position="68"/>
        <end position="77"/>
    </location>
</feature>
<dbReference type="PANTHER" id="PTHR15503">
    <property type="entry name" value="LDOC1 RELATED"/>
    <property type="match status" value="1"/>
</dbReference>
<dbReference type="GO" id="GO:0004190">
    <property type="term" value="F:aspartic-type endopeptidase activity"/>
    <property type="evidence" value="ECO:0007669"/>
    <property type="project" value="InterPro"/>
</dbReference>
<dbReference type="InterPro" id="IPR032567">
    <property type="entry name" value="RTL1-rel"/>
</dbReference>
<dbReference type="Proteomes" id="UP001153555">
    <property type="component" value="Unassembled WGS sequence"/>
</dbReference>
<dbReference type="PANTHER" id="PTHR15503:SF22">
    <property type="entry name" value="TRANSPOSON TY3-I GAG POLYPROTEIN"/>
    <property type="match status" value="1"/>
</dbReference>
<name>A0A9N7RK48_STRHE</name>
<dbReference type="EMBL" id="CACSLK010027831">
    <property type="protein sequence ID" value="CAA0831017.1"/>
    <property type="molecule type" value="Genomic_DNA"/>
</dbReference>
<feature type="non-terminal residue" evidence="2">
    <location>
        <position position="480"/>
    </location>
</feature>
<feature type="compositionally biased region" description="Low complexity" evidence="1">
    <location>
        <begin position="78"/>
        <end position="88"/>
    </location>
</feature>
<dbReference type="OrthoDB" id="913800at2759"/>
<feature type="non-terminal residue" evidence="2">
    <location>
        <position position="1"/>
    </location>
</feature>
<evidence type="ECO:0000256" key="1">
    <source>
        <dbReference type="SAM" id="MobiDB-lite"/>
    </source>
</evidence>
<dbReference type="Pfam" id="PF08284">
    <property type="entry name" value="RVP_2"/>
    <property type="match status" value="1"/>
</dbReference>
<dbReference type="InterPro" id="IPR001969">
    <property type="entry name" value="Aspartic_peptidase_AS"/>
</dbReference>
<evidence type="ECO:0000313" key="3">
    <source>
        <dbReference type="Proteomes" id="UP001153555"/>
    </source>
</evidence>
<dbReference type="PROSITE" id="PS00141">
    <property type="entry name" value="ASP_PROTEASE"/>
    <property type="match status" value="1"/>
</dbReference>
<sequence length="480" mass="52824">QFQTRSSRPSSSSHRLSVHAPYRSTTDQSAAHHHPLPAPTTSPTSRSPPREPAISGDFCRQVTRLLSRGSSSEQATMSPAALSAIPSSPVRPSSDFCTGPDPSGQNHPDSTPTPQIRDSRPINRAHSLDRVHPSTTGSCPSHFDFFDFRFDPSRDRSEHNACISTYPEPILMFHTLVPLSPYHWGKATECMPVHRVRSSRAPALCPTPMRPSILPVNAPIPLAAAQARPCVSGRGTIQSCTSQYNKATNVRRLCFRCKQPYSPMHDCPQKSLRALIAAEDEIIDIISDFGLEESQQHQAETSEAQLHFLDLPLMAIGGIDGPRTMKFSGHVYGELVTIMVDSGASHNFISTKLAQKIPQPMEQTVRFGVRLGDGSRATLTGKYSNLPIQLQSITMSLDCYIFPLGGIDIILGVAWLQTLGDIKANWTKMSIEFLRDNEEICLLGDPLLSRAPISLSSLQQMDDDIDYCLLLWQITSSTET</sequence>